<feature type="region of interest" description="Disordered" evidence="1">
    <location>
        <begin position="310"/>
        <end position="457"/>
    </location>
</feature>
<feature type="compositionally biased region" description="Low complexity" evidence="1">
    <location>
        <begin position="405"/>
        <end position="415"/>
    </location>
</feature>
<sequence>MFPYQGSMYMHEEANWAMTERWDDSMGSREFRHTLRTIANAAKAARRAVLSHDDAQDSAAYKNALRYINENMNYVRDYIPPTRAHHAQFQEFYWRTRTYHEKTKSLAKDKKLEAQARQLANNAPAPAPVPAPPVVEEPKQDVNATNNAVMEQTTRMLKQTNHLIEQVANSQRDRLRVGSWARSVSHAASVRPESSVSGWGRHYPSSNWGNPPAATNRQARYVGHAVVNVHSNQQPFHTQVQQQSPAATWGQNFQHAGSPRSMLGKAPHAHFSPGLQVNGPPPGFGLAYPPQMQHPNPHAGMTPGIPPGPHLNPGDHHEQNHGFNSGHNNGWNNGQMPPPANNGAQMHGHFAAGQPDNINGNNAGHMHNNFNGANGFPPGNGFNGGHNQGFPLGERFNGDPVEQLNNHGYQGNNHGFQGGNGYQGPNNNGFNGFNNGQGANGFGGPGFNGPPQHGGPY</sequence>
<evidence type="ECO:0000313" key="2">
    <source>
        <dbReference type="EMBL" id="KAF2431160.1"/>
    </source>
</evidence>
<evidence type="ECO:0000313" key="3">
    <source>
        <dbReference type="Proteomes" id="UP000800235"/>
    </source>
</evidence>
<proteinExistence type="predicted"/>
<dbReference type="Proteomes" id="UP000800235">
    <property type="component" value="Unassembled WGS sequence"/>
</dbReference>
<dbReference type="EMBL" id="MU007034">
    <property type="protein sequence ID" value="KAF2431160.1"/>
    <property type="molecule type" value="Genomic_DNA"/>
</dbReference>
<name>A0A9P4NT29_9PEZI</name>
<feature type="compositionally biased region" description="Polar residues" evidence="1">
    <location>
        <begin position="321"/>
        <end position="335"/>
    </location>
</feature>
<dbReference type="AlphaFoldDB" id="A0A9P4NT29"/>
<accession>A0A9P4NT29</accession>
<feature type="compositionally biased region" description="Gly residues" evidence="1">
    <location>
        <begin position="438"/>
        <end position="447"/>
    </location>
</feature>
<reference evidence="2" key="1">
    <citation type="journal article" date="2020" name="Stud. Mycol.">
        <title>101 Dothideomycetes genomes: a test case for predicting lifestyles and emergence of pathogens.</title>
        <authorList>
            <person name="Haridas S."/>
            <person name="Albert R."/>
            <person name="Binder M."/>
            <person name="Bloem J."/>
            <person name="Labutti K."/>
            <person name="Salamov A."/>
            <person name="Andreopoulos B."/>
            <person name="Baker S."/>
            <person name="Barry K."/>
            <person name="Bills G."/>
            <person name="Bluhm B."/>
            <person name="Cannon C."/>
            <person name="Castanera R."/>
            <person name="Culley D."/>
            <person name="Daum C."/>
            <person name="Ezra D."/>
            <person name="Gonzalez J."/>
            <person name="Henrissat B."/>
            <person name="Kuo A."/>
            <person name="Liang C."/>
            <person name="Lipzen A."/>
            <person name="Lutzoni F."/>
            <person name="Magnuson J."/>
            <person name="Mondo S."/>
            <person name="Nolan M."/>
            <person name="Ohm R."/>
            <person name="Pangilinan J."/>
            <person name="Park H.-J."/>
            <person name="Ramirez L."/>
            <person name="Alfaro M."/>
            <person name="Sun H."/>
            <person name="Tritt A."/>
            <person name="Yoshinaga Y."/>
            <person name="Zwiers L.-H."/>
            <person name="Turgeon B."/>
            <person name="Goodwin S."/>
            <person name="Spatafora J."/>
            <person name="Crous P."/>
            <person name="Grigoriev I."/>
        </authorList>
    </citation>
    <scope>NUCLEOTIDE SEQUENCE</scope>
    <source>
        <strain evidence="2">CBS 130266</strain>
    </source>
</reference>
<protein>
    <submittedName>
        <fullName evidence="2">Uncharacterized protein</fullName>
    </submittedName>
</protein>
<evidence type="ECO:0000256" key="1">
    <source>
        <dbReference type="SAM" id="MobiDB-lite"/>
    </source>
</evidence>
<feature type="compositionally biased region" description="Low complexity" evidence="1">
    <location>
        <begin position="423"/>
        <end position="437"/>
    </location>
</feature>
<organism evidence="2 3">
    <name type="scientific">Tothia fuscella</name>
    <dbReference type="NCBI Taxonomy" id="1048955"/>
    <lineage>
        <taxon>Eukaryota</taxon>
        <taxon>Fungi</taxon>
        <taxon>Dikarya</taxon>
        <taxon>Ascomycota</taxon>
        <taxon>Pezizomycotina</taxon>
        <taxon>Dothideomycetes</taxon>
        <taxon>Pleosporomycetidae</taxon>
        <taxon>Venturiales</taxon>
        <taxon>Cylindrosympodiaceae</taxon>
        <taxon>Tothia</taxon>
    </lineage>
</organism>
<comment type="caution">
    <text evidence="2">The sequence shown here is derived from an EMBL/GenBank/DDBJ whole genome shotgun (WGS) entry which is preliminary data.</text>
</comment>
<keyword evidence="3" id="KW-1185">Reference proteome</keyword>
<gene>
    <name evidence="2" type="ORF">EJ08DRAFT_201196</name>
</gene>
<feature type="compositionally biased region" description="Low complexity" evidence="1">
    <location>
        <begin position="368"/>
        <end position="380"/>
    </location>
</feature>